<dbReference type="KEGG" id="gsn:YC6258_03391"/>
<dbReference type="OrthoDB" id="283083at2"/>
<evidence type="ECO:0000313" key="2">
    <source>
        <dbReference type="EMBL" id="AJQ95427.1"/>
    </source>
</evidence>
<dbReference type="AlphaFoldDB" id="A0A0C5VL51"/>
<dbReference type="HOGENOM" id="CLU_113195_0_1_6"/>
<proteinExistence type="predicted"/>
<feature type="transmembrane region" description="Helical" evidence="1">
    <location>
        <begin position="25"/>
        <end position="44"/>
    </location>
</feature>
<evidence type="ECO:0000313" key="3">
    <source>
        <dbReference type="Proteomes" id="UP000032266"/>
    </source>
</evidence>
<gene>
    <name evidence="2" type="ORF">YC6258_03391</name>
</gene>
<dbReference type="RefSeq" id="WP_044617738.1">
    <property type="nucleotide sequence ID" value="NZ_CP007142.1"/>
</dbReference>
<keyword evidence="1" id="KW-1133">Transmembrane helix</keyword>
<dbReference type="EMBL" id="CP007142">
    <property type="protein sequence ID" value="AJQ95427.1"/>
    <property type="molecule type" value="Genomic_DNA"/>
</dbReference>
<keyword evidence="1" id="KW-0472">Membrane</keyword>
<name>A0A0C5VL51_9GAMM</name>
<dbReference type="Pfam" id="PF14316">
    <property type="entry name" value="DUF4381"/>
    <property type="match status" value="1"/>
</dbReference>
<keyword evidence="1" id="KW-0812">Transmembrane</keyword>
<protein>
    <recommendedName>
        <fullName evidence="4">DUF4381 domain-containing protein</fullName>
    </recommendedName>
</protein>
<accession>A0A0C5VL51</accession>
<evidence type="ECO:0000256" key="1">
    <source>
        <dbReference type="SAM" id="Phobius"/>
    </source>
</evidence>
<dbReference type="STRING" id="1445510.YC6258_03391"/>
<dbReference type="Proteomes" id="UP000032266">
    <property type="component" value="Chromosome"/>
</dbReference>
<evidence type="ECO:0008006" key="4">
    <source>
        <dbReference type="Google" id="ProtNLM"/>
    </source>
</evidence>
<organism evidence="2 3">
    <name type="scientific">Gynuella sunshinyii YC6258</name>
    <dbReference type="NCBI Taxonomy" id="1445510"/>
    <lineage>
        <taxon>Bacteria</taxon>
        <taxon>Pseudomonadati</taxon>
        <taxon>Pseudomonadota</taxon>
        <taxon>Gammaproteobacteria</taxon>
        <taxon>Oceanospirillales</taxon>
        <taxon>Saccharospirillaceae</taxon>
        <taxon>Gynuella</taxon>
    </lineage>
</organism>
<keyword evidence="3" id="KW-1185">Reference proteome</keyword>
<sequence length="149" mass="17396">MNDALADLKPIILPDAPGLWPLASGWWLVIVLTILSVTGIWFWIRHRPHKKPSLKKQLQRLWNTDLNARQKGIQANLILREWLFLDNQPAAFSQEQWLNRLVQLDPWFDSSPGRHFLMLPYSGQSATADDVNQWQQHLTPICKQLEQQK</sequence>
<reference evidence="2 3" key="1">
    <citation type="submission" date="2014-01" db="EMBL/GenBank/DDBJ databases">
        <title>Full genme sequencing of cellulolytic bacterium Gynuella sunshinyii YC6258T gen. nov., sp. nov.</title>
        <authorList>
            <person name="Khan H."/>
            <person name="Chung E.J."/>
            <person name="Chung Y.R."/>
        </authorList>
    </citation>
    <scope>NUCLEOTIDE SEQUENCE [LARGE SCALE GENOMIC DNA]</scope>
    <source>
        <strain evidence="2 3">YC6258</strain>
    </source>
</reference>
<dbReference type="InterPro" id="IPR025489">
    <property type="entry name" value="DUF4381"/>
</dbReference>
<dbReference type="PATRIC" id="fig|1445510.3.peg.3353"/>